<keyword evidence="4 9" id="KW-0808">Transferase</keyword>
<dbReference type="GO" id="GO:0000162">
    <property type="term" value="P:L-tryptophan biosynthetic process"/>
    <property type="evidence" value="ECO:0007669"/>
    <property type="project" value="UniProtKB-UniRule"/>
</dbReference>
<dbReference type="Pfam" id="PF02885">
    <property type="entry name" value="Glycos_trans_3N"/>
    <property type="match status" value="1"/>
</dbReference>
<dbReference type="SUPFAM" id="SSF52418">
    <property type="entry name" value="Nucleoside phosphorylase/phosphoribosyltransferase catalytic domain"/>
    <property type="match status" value="1"/>
</dbReference>
<comment type="similarity">
    <text evidence="8">In the C-terminal section; belongs to the anthranilate phosphoribosyltransferase family.</text>
</comment>
<dbReference type="RefSeq" id="WP_091568526.1">
    <property type="nucleotide sequence ID" value="NZ_FMZA01000008.1"/>
</dbReference>
<feature type="binding site" evidence="9">
    <location>
        <begin position="108"/>
        <end position="116"/>
    </location>
    <ligand>
        <name>5-phospho-alpha-D-ribose 1-diphosphate</name>
        <dbReference type="ChEBI" id="CHEBI:58017"/>
    </ligand>
</feature>
<dbReference type="InterPro" id="IPR035902">
    <property type="entry name" value="Nuc_phospho_transferase"/>
</dbReference>
<keyword evidence="6 9" id="KW-0057">Aromatic amino acid biosynthesis</keyword>
<feature type="binding site" evidence="9">
    <location>
        <begin position="83"/>
        <end position="84"/>
    </location>
    <ligand>
        <name>5-phospho-alpha-D-ribose 1-diphosphate</name>
        <dbReference type="ChEBI" id="CHEBI:58017"/>
    </ligand>
</feature>
<feature type="domain" description="Glycosyl transferase family 3 N-terminal" evidence="11">
    <location>
        <begin position="4"/>
        <end position="65"/>
    </location>
</feature>
<dbReference type="PANTHER" id="PTHR43285">
    <property type="entry name" value="ANTHRANILATE PHOSPHORIBOSYLTRANSFERASE"/>
    <property type="match status" value="1"/>
</dbReference>
<feature type="binding site" evidence="9">
    <location>
        <position position="111"/>
    </location>
    <ligand>
        <name>anthranilate</name>
        <dbReference type="ChEBI" id="CHEBI:16567"/>
        <label>1</label>
    </ligand>
</feature>
<feature type="binding site" evidence="9">
    <location>
        <position position="226"/>
    </location>
    <ligand>
        <name>Mg(2+)</name>
        <dbReference type="ChEBI" id="CHEBI:18420"/>
        <label>2</label>
    </ligand>
</feature>
<feature type="binding site" evidence="9">
    <location>
        <position position="225"/>
    </location>
    <ligand>
        <name>Mg(2+)</name>
        <dbReference type="ChEBI" id="CHEBI:18420"/>
        <label>2</label>
    </ligand>
</feature>
<feature type="binding site" evidence="9">
    <location>
        <begin position="90"/>
        <end position="93"/>
    </location>
    <ligand>
        <name>5-phospho-alpha-D-ribose 1-diphosphate</name>
        <dbReference type="ChEBI" id="CHEBI:58017"/>
    </ligand>
</feature>
<feature type="binding site" evidence="9">
    <location>
        <position position="92"/>
    </location>
    <ligand>
        <name>Mg(2+)</name>
        <dbReference type="ChEBI" id="CHEBI:18420"/>
        <label>1</label>
    </ligand>
</feature>
<evidence type="ECO:0000259" key="10">
    <source>
        <dbReference type="Pfam" id="PF00591"/>
    </source>
</evidence>
<dbReference type="STRING" id="1236220.SAMN04488112_108102"/>
<feature type="binding site" evidence="9">
    <location>
        <position position="80"/>
    </location>
    <ligand>
        <name>anthranilate</name>
        <dbReference type="ChEBI" id="CHEBI:16567"/>
        <label>1</label>
    </ligand>
</feature>
<keyword evidence="13" id="KW-1185">Reference proteome</keyword>
<keyword evidence="5 9" id="KW-0822">Tryptophan biosynthesis</keyword>
<dbReference type="Proteomes" id="UP000199387">
    <property type="component" value="Unassembled WGS sequence"/>
</dbReference>
<evidence type="ECO:0000256" key="4">
    <source>
        <dbReference type="ARBA" id="ARBA00022679"/>
    </source>
</evidence>
<evidence type="ECO:0000256" key="5">
    <source>
        <dbReference type="ARBA" id="ARBA00022822"/>
    </source>
</evidence>
<dbReference type="AlphaFoldDB" id="A0A1G6LS73"/>
<comment type="catalytic activity">
    <reaction evidence="7 9">
        <text>N-(5-phospho-beta-D-ribosyl)anthranilate + diphosphate = 5-phospho-alpha-D-ribose 1-diphosphate + anthranilate</text>
        <dbReference type="Rhea" id="RHEA:11768"/>
        <dbReference type="ChEBI" id="CHEBI:16567"/>
        <dbReference type="ChEBI" id="CHEBI:18277"/>
        <dbReference type="ChEBI" id="CHEBI:33019"/>
        <dbReference type="ChEBI" id="CHEBI:58017"/>
        <dbReference type="EC" id="2.4.2.18"/>
    </reaction>
</comment>
<dbReference type="UniPathway" id="UPA00035">
    <property type="reaction ID" value="UER00041"/>
</dbReference>
<evidence type="ECO:0000313" key="12">
    <source>
        <dbReference type="EMBL" id="SDC46041.1"/>
    </source>
</evidence>
<keyword evidence="9" id="KW-0479">Metal-binding</keyword>
<dbReference type="InterPro" id="IPR017459">
    <property type="entry name" value="Glycosyl_Trfase_fam3_N_dom"/>
</dbReference>
<dbReference type="NCBIfam" id="TIGR01245">
    <property type="entry name" value="trpD"/>
    <property type="match status" value="1"/>
</dbReference>
<name>A0A1G6LS73_9BACL</name>
<gene>
    <name evidence="9" type="primary">trpD</name>
    <name evidence="12" type="ORF">SAMN04488112_108102</name>
</gene>
<comment type="caution">
    <text evidence="9">Lacks conserved residue(s) required for the propagation of feature annotation.</text>
</comment>
<comment type="pathway">
    <text evidence="1 9">Amino-acid biosynthesis; L-tryptophan biosynthesis; L-tryptophan from chorismate: step 2/5.</text>
</comment>
<evidence type="ECO:0000256" key="1">
    <source>
        <dbReference type="ARBA" id="ARBA00004907"/>
    </source>
</evidence>
<dbReference type="HAMAP" id="MF_00211">
    <property type="entry name" value="TrpD"/>
    <property type="match status" value="1"/>
</dbReference>
<comment type="function">
    <text evidence="9">Catalyzes the transfer of the phosphoribosyl group of 5-phosphorylribose-1-pyrophosphate (PRPP) to anthranilate to yield N-(5'-phosphoribosyl)-anthranilate (PRA).</text>
</comment>
<dbReference type="FunFam" id="3.40.1030.10:FF:000002">
    <property type="entry name" value="Anthranilate phosphoribosyltransferase"/>
    <property type="match status" value="1"/>
</dbReference>
<feature type="binding site" evidence="9">
    <location>
        <position position="166"/>
    </location>
    <ligand>
        <name>anthranilate</name>
        <dbReference type="ChEBI" id="CHEBI:16567"/>
        <label>2</label>
    </ligand>
</feature>
<feature type="binding site" evidence="9">
    <location>
        <position position="80"/>
    </location>
    <ligand>
        <name>5-phospho-alpha-D-ribose 1-diphosphate</name>
        <dbReference type="ChEBI" id="CHEBI:58017"/>
    </ligand>
</feature>
<dbReference type="GO" id="GO:0000287">
    <property type="term" value="F:magnesium ion binding"/>
    <property type="evidence" value="ECO:0007669"/>
    <property type="project" value="UniProtKB-UniRule"/>
</dbReference>
<comment type="subunit">
    <text evidence="9">Homodimer.</text>
</comment>
<comment type="cofactor">
    <cofactor evidence="9">
        <name>Mg(2+)</name>
        <dbReference type="ChEBI" id="CHEBI:18420"/>
    </cofactor>
    <text evidence="9">Binds 2 magnesium ions per monomer.</text>
</comment>
<dbReference type="Pfam" id="PF00591">
    <property type="entry name" value="Glycos_transf_3"/>
    <property type="match status" value="1"/>
</dbReference>
<dbReference type="InterPro" id="IPR000312">
    <property type="entry name" value="Glycosyl_Trfase_fam3"/>
</dbReference>
<dbReference type="GO" id="GO:0004048">
    <property type="term" value="F:anthranilate phosphoribosyltransferase activity"/>
    <property type="evidence" value="ECO:0007669"/>
    <property type="project" value="UniProtKB-UniRule"/>
</dbReference>
<dbReference type="Gene3D" id="3.40.1030.10">
    <property type="entry name" value="Nucleoside phosphorylase/phosphoribosyltransferase catalytic domain"/>
    <property type="match status" value="1"/>
</dbReference>
<reference evidence="12 13" key="1">
    <citation type="submission" date="2016-10" db="EMBL/GenBank/DDBJ databases">
        <authorList>
            <person name="de Groot N.N."/>
        </authorList>
    </citation>
    <scope>NUCLEOTIDE SEQUENCE [LARGE SCALE GENOMIC DNA]</scope>
    <source>
        <strain evidence="12 13">DSM 45514</strain>
    </source>
</reference>
<dbReference type="EC" id="2.4.2.18" evidence="9"/>
<accession>A0A1G6LS73</accession>
<organism evidence="12 13">
    <name type="scientific">Melghirimyces thermohalophilus</name>
    <dbReference type="NCBI Taxonomy" id="1236220"/>
    <lineage>
        <taxon>Bacteria</taxon>
        <taxon>Bacillati</taxon>
        <taxon>Bacillota</taxon>
        <taxon>Bacilli</taxon>
        <taxon>Bacillales</taxon>
        <taxon>Thermoactinomycetaceae</taxon>
        <taxon>Melghirimyces</taxon>
    </lineage>
</organism>
<dbReference type="Gene3D" id="1.20.970.10">
    <property type="entry name" value="Transferase, Pyrimidine Nucleoside Phosphorylase, Chain C"/>
    <property type="match status" value="1"/>
</dbReference>
<dbReference type="GO" id="GO:0005829">
    <property type="term" value="C:cytosol"/>
    <property type="evidence" value="ECO:0007669"/>
    <property type="project" value="TreeGrafter"/>
</dbReference>
<dbReference type="PANTHER" id="PTHR43285:SF2">
    <property type="entry name" value="ANTHRANILATE PHOSPHORIBOSYLTRANSFERASE"/>
    <property type="match status" value="1"/>
</dbReference>
<evidence type="ECO:0000256" key="3">
    <source>
        <dbReference type="ARBA" id="ARBA00022676"/>
    </source>
</evidence>
<evidence type="ECO:0000256" key="8">
    <source>
        <dbReference type="ARBA" id="ARBA00061188"/>
    </source>
</evidence>
<protein>
    <recommendedName>
        <fullName evidence="9">Anthranilate phosphoribosyltransferase</fullName>
        <ecNumber evidence="9">2.4.2.18</ecNumber>
    </recommendedName>
</protein>
<keyword evidence="3 9" id="KW-0328">Glycosyltransferase</keyword>
<proteinExistence type="inferred from homology"/>
<keyword evidence="9" id="KW-0460">Magnesium</keyword>
<comment type="similarity">
    <text evidence="9">Belongs to the anthranilate phosphoribosyltransferase family.</text>
</comment>
<evidence type="ECO:0000256" key="9">
    <source>
        <dbReference type="HAMAP-Rule" id="MF_00211"/>
    </source>
</evidence>
<dbReference type="SUPFAM" id="SSF47648">
    <property type="entry name" value="Nucleoside phosphorylase/phosphoribosyltransferase N-terminal domain"/>
    <property type="match status" value="1"/>
</dbReference>
<evidence type="ECO:0000256" key="6">
    <source>
        <dbReference type="ARBA" id="ARBA00023141"/>
    </source>
</evidence>
<sequence>MVQQSLAKLIEQKDLSQTESEALMGAMMEGKMSVAQTAAALTAFRIKGETVEELTGLAASMRAKARRFPRPMTHAVDTCGTGGDGGKTFNISTAAAIVAAAAGVPVAKHGNRAVSGKSGSADVLESLGVPTQMTTDEAERALLKTNLCFLFAPLFHQAMKHVAPTRKELGFRTCFNLLGPLANPAGVTRQLVGVFDPGLTERVAQVLLSLGAERAMVVAGRDGIDEITLSDETEIGEVRDGQVHTYRITPEELGLQRAPIEELSGGDAEENARIIRSIFQGETGPRRDVVLANAGAVLTIAGTSTCIQEGIHMASDVIDNGLAQAKLEEMSRIGEEISHVS</sequence>
<evidence type="ECO:0000256" key="2">
    <source>
        <dbReference type="ARBA" id="ARBA00022605"/>
    </source>
</evidence>
<evidence type="ECO:0000259" key="11">
    <source>
        <dbReference type="Pfam" id="PF02885"/>
    </source>
</evidence>
<evidence type="ECO:0000256" key="7">
    <source>
        <dbReference type="ARBA" id="ARBA00052328"/>
    </source>
</evidence>
<evidence type="ECO:0000313" key="13">
    <source>
        <dbReference type="Proteomes" id="UP000199387"/>
    </source>
</evidence>
<keyword evidence="2 9" id="KW-0028">Amino-acid biosynthesis</keyword>
<dbReference type="InterPro" id="IPR036320">
    <property type="entry name" value="Glycosyl_Trfase_fam3_N_dom_sf"/>
</dbReference>
<dbReference type="EMBL" id="FMZA01000008">
    <property type="protein sequence ID" value="SDC46041.1"/>
    <property type="molecule type" value="Genomic_DNA"/>
</dbReference>
<dbReference type="OrthoDB" id="9806430at2"/>
<feature type="binding site" evidence="9">
    <location>
        <position position="88"/>
    </location>
    <ligand>
        <name>5-phospho-alpha-D-ribose 1-diphosphate</name>
        <dbReference type="ChEBI" id="CHEBI:58017"/>
    </ligand>
</feature>
<feature type="binding site" evidence="9">
    <location>
        <position position="120"/>
    </location>
    <ligand>
        <name>5-phospho-alpha-D-ribose 1-diphosphate</name>
        <dbReference type="ChEBI" id="CHEBI:58017"/>
    </ligand>
</feature>
<feature type="binding site" evidence="9">
    <location>
        <position position="226"/>
    </location>
    <ligand>
        <name>Mg(2+)</name>
        <dbReference type="ChEBI" id="CHEBI:18420"/>
        <label>1</label>
    </ligand>
</feature>
<feature type="domain" description="Glycosyl transferase family 3" evidence="10">
    <location>
        <begin position="74"/>
        <end position="323"/>
    </location>
</feature>
<dbReference type="InterPro" id="IPR005940">
    <property type="entry name" value="Anthranilate_Pribosyl_Tfrase"/>
</dbReference>